<dbReference type="Gene3D" id="2.10.50.10">
    <property type="entry name" value="Tumor Necrosis Factor Receptor, subunit A, domain 2"/>
    <property type="match status" value="4"/>
</dbReference>
<evidence type="ECO:0000313" key="4">
    <source>
        <dbReference type="EMBL" id="PSC75009.1"/>
    </source>
</evidence>
<protein>
    <submittedName>
        <fullName evidence="4">von Willebrand factor type EGF andpentraxin domain-containing 1 Flags</fullName>
    </submittedName>
</protein>
<dbReference type="SMART" id="SM01411">
    <property type="entry name" value="Ephrin_rec_like"/>
    <property type="match status" value="7"/>
</dbReference>
<feature type="domain" description="Tyrosine-protein kinase ephrin type A/B receptor-like" evidence="3">
    <location>
        <begin position="270"/>
        <end position="313"/>
    </location>
</feature>
<dbReference type="AlphaFoldDB" id="A0A2P6VLP1"/>
<accession>A0A2P6VLP1</accession>
<feature type="domain" description="Tyrosine-protein kinase ephrin type A/B receptor-like" evidence="3">
    <location>
        <begin position="640"/>
        <end position="674"/>
    </location>
</feature>
<reference evidence="4 5" key="1">
    <citation type="journal article" date="2018" name="Plant J.">
        <title>Genome sequences of Chlorella sorokiniana UTEX 1602 and Micractinium conductrix SAG 241.80: implications to maltose excretion by a green alga.</title>
        <authorList>
            <person name="Arriola M.B."/>
            <person name="Velmurugan N."/>
            <person name="Zhang Y."/>
            <person name="Plunkett M.H."/>
            <person name="Hondzo H."/>
            <person name="Barney B.M."/>
        </authorList>
    </citation>
    <scope>NUCLEOTIDE SEQUENCE [LARGE SCALE GENOMIC DNA]</scope>
    <source>
        <strain evidence="4 5">SAG 241.80</strain>
    </source>
</reference>
<dbReference type="PANTHER" id="PTHR46967">
    <property type="entry name" value="INSULIN-LIKE GROWTH FACTOR BINDING PROTEIN,N-TERMINAL"/>
    <property type="match status" value="1"/>
</dbReference>
<comment type="caution">
    <text evidence="4">The sequence shown here is derived from an EMBL/GenBank/DDBJ whole genome shotgun (WGS) entry which is preliminary data.</text>
</comment>
<dbReference type="InterPro" id="IPR009030">
    <property type="entry name" value="Growth_fac_rcpt_cys_sf"/>
</dbReference>
<dbReference type="Pfam" id="PF07699">
    <property type="entry name" value="Ephrin_rec_like"/>
    <property type="match status" value="3"/>
</dbReference>
<dbReference type="STRING" id="554055.A0A2P6VLP1"/>
<dbReference type="OrthoDB" id="2012039at2759"/>
<keyword evidence="5" id="KW-1185">Reference proteome</keyword>
<gene>
    <name evidence="4" type="ORF">C2E20_1864</name>
</gene>
<feature type="domain" description="Tyrosine-protein kinase ephrin type A/B receptor-like" evidence="3">
    <location>
        <begin position="768"/>
        <end position="801"/>
    </location>
</feature>
<feature type="region of interest" description="Disordered" evidence="1">
    <location>
        <begin position="406"/>
        <end position="425"/>
    </location>
</feature>
<name>A0A2P6VLP1_9CHLO</name>
<evidence type="ECO:0000256" key="1">
    <source>
        <dbReference type="SAM" id="MobiDB-lite"/>
    </source>
</evidence>
<sequence>MVRAATLAACLLALAAGASAAEAAVKTFPATGCTGGSLKLDYVAPRENDDPIAKCLTSVRLDLTADCKVSLTPLQSHGSFVPAMWSGQPDLMGLGTFQNTQMVECPDKPRAPIQATTTFASITNPGQKLEAVRCAIIKAFASHVYGLDGFGNYIHQLVNTITSLNDVRQDDDISPLSVIELCSDLEYPLVPYDDAATLCLTNDVADGPCPANSYPVLMVPDLNKFDEKDTAYKVCGLCPAGTAGEGFGCTTCPAGTYSGIGGDCNPCPAGTYSNAGSSVCIPCPTGTYAAGEGTQECSPCPEDSYSWIPGAAACVRCIKGVPEACLDGECPSGEPVAGKPLSTPATAIASVDTMDAEDGTCSFVSGTPYEIHALTKCPSWMEASPSLQLAFRVAGDCSIQISPITDPSCADPTDPRTSPDNDAFDADVHPYGKIEMRGYYTYDVETERFAIRSLFGVQIDDHTPKDKAVMLAIDAITGGELSLKFFGATTDAREATLWPISDALPLTPEVCFSKLTITGGLLLGAGPLPASECPAGSYYHAKESCPTCPVGYTCPGGAPEEAKIFPCADSECAPPATVLPIAQAQCEKQAACAAFLYRSHTDSCTPCGPGKEVGPSSKMACSKCRAGTYMNATHAGKTTTEANTCDLCPIHTYRPTMGALSCLPCPRGTQTANNGNVECTACPIGYRNNQAGTACEAAARGTFVNTTGAYVSTPCPKGTWSNEEAQDNCNPCAPGKYSNNFGSTECKTCAAGTYSGGQSSGCMDCRAGYFAPAGAAACSPCKPGTYTPEGKSATCKMCPKGYQCPTNAMKAVGPCPKGTFSNKEGNKQCTPCPINTYSLGGGSPFQPNPVMACIKCGAGTNTRGLVGQSKCQVIRPQVKRLFF</sequence>
<dbReference type="PANTHER" id="PTHR46967:SF1">
    <property type="entry name" value="KERATIN-ASSOCIATED PROTEIN 16-1-LIKE"/>
    <property type="match status" value="1"/>
</dbReference>
<proteinExistence type="predicted"/>
<dbReference type="Proteomes" id="UP000239649">
    <property type="component" value="Unassembled WGS sequence"/>
</dbReference>
<feature type="signal peptide" evidence="2">
    <location>
        <begin position="1"/>
        <end position="20"/>
    </location>
</feature>
<dbReference type="SUPFAM" id="SSF57184">
    <property type="entry name" value="Growth factor receptor domain"/>
    <property type="match status" value="3"/>
</dbReference>
<organism evidence="4 5">
    <name type="scientific">Micractinium conductrix</name>
    <dbReference type="NCBI Taxonomy" id="554055"/>
    <lineage>
        <taxon>Eukaryota</taxon>
        <taxon>Viridiplantae</taxon>
        <taxon>Chlorophyta</taxon>
        <taxon>core chlorophytes</taxon>
        <taxon>Trebouxiophyceae</taxon>
        <taxon>Chlorellales</taxon>
        <taxon>Chlorellaceae</taxon>
        <taxon>Chlorella clade</taxon>
        <taxon>Micractinium</taxon>
    </lineage>
</organism>
<evidence type="ECO:0000256" key="2">
    <source>
        <dbReference type="SAM" id="SignalP"/>
    </source>
</evidence>
<dbReference type="EMBL" id="LHPF02000003">
    <property type="protein sequence ID" value="PSC75009.1"/>
    <property type="molecule type" value="Genomic_DNA"/>
</dbReference>
<evidence type="ECO:0000259" key="3">
    <source>
        <dbReference type="Pfam" id="PF07699"/>
    </source>
</evidence>
<evidence type="ECO:0000313" key="5">
    <source>
        <dbReference type="Proteomes" id="UP000239649"/>
    </source>
</evidence>
<keyword evidence="2" id="KW-0732">Signal</keyword>
<dbReference type="InterPro" id="IPR011641">
    <property type="entry name" value="Tyr-kin_ephrin_A/B_rcpt-like"/>
</dbReference>
<feature type="chain" id="PRO_5015181480" evidence="2">
    <location>
        <begin position="21"/>
        <end position="883"/>
    </location>
</feature>